<dbReference type="PROSITE" id="PS51257">
    <property type="entry name" value="PROKAR_LIPOPROTEIN"/>
    <property type="match status" value="1"/>
</dbReference>
<comment type="subcellular location">
    <subcellularLocation>
        <location evidence="1">Cell membrane</location>
        <topology evidence="1">Lipid-anchor</topology>
    </subcellularLocation>
</comment>
<feature type="chain" id="PRO_5046919186" evidence="7">
    <location>
        <begin position="24"/>
        <end position="396"/>
    </location>
</feature>
<accession>A0ABY5YJS3</accession>
<keyword evidence="3" id="KW-1003">Cell membrane</keyword>
<evidence type="ECO:0000256" key="4">
    <source>
        <dbReference type="ARBA" id="ARBA00022729"/>
    </source>
</evidence>
<evidence type="ECO:0000256" key="2">
    <source>
        <dbReference type="ARBA" id="ARBA00008610"/>
    </source>
</evidence>
<evidence type="ECO:0000313" key="10">
    <source>
        <dbReference type="Proteomes" id="UP001060261"/>
    </source>
</evidence>
<evidence type="ECO:0000313" key="9">
    <source>
        <dbReference type="EMBL" id="UWX65369.1"/>
    </source>
</evidence>
<proteinExistence type="inferred from homology"/>
<comment type="similarity">
    <text evidence="2">Belongs to the BMP lipoprotein family.</text>
</comment>
<sequence length="396" mass="41493">MALVHRWTVATAAVLLALSTACAAQVAPAQAAPTKIVAVQTGSTKAVPLKVGIAFDTGGKNDRSFNQAAWEGAQRAAKDFGVKLSLFTPTEDAQGVATRGAEPLAQGGADLVIGIGFANKDSVEEAARNHSGAKFAVVDDLPTGDNTVGLRFREQEGSFLVGYIAGKTSSTGRVGFVGGQDVPVIHKFEAGFKAGVKFVCPSCQVFSAYIGTTPAAWNDTATAGKLAASMQKRGADIIFAAAGGSGAGVVAQVNAAQCLKAVALPQGVTFKSDLFAALPKSDAYQKRCAGDSRPTFFIGVDSNQNYLGDDDKNPATLNHGLTSMVKRVDNVVYSLIQDMTRQQNWRTGDQSYGLSNGGVGYALDTYNRALISPDLKTLLDKVQHLIVYRSIKVPVK</sequence>
<dbReference type="RefSeq" id="WP_260561624.1">
    <property type="nucleotide sequence ID" value="NZ_BAABEC010000183.1"/>
</dbReference>
<organism evidence="9 10">
    <name type="scientific">Deinococcus rubellus</name>
    <dbReference type="NCBI Taxonomy" id="1889240"/>
    <lineage>
        <taxon>Bacteria</taxon>
        <taxon>Thermotogati</taxon>
        <taxon>Deinococcota</taxon>
        <taxon>Deinococci</taxon>
        <taxon>Deinococcales</taxon>
        <taxon>Deinococcaceae</taxon>
        <taxon>Deinococcus</taxon>
    </lineage>
</organism>
<dbReference type="InterPro" id="IPR050957">
    <property type="entry name" value="BMP_lipoprotein"/>
</dbReference>
<dbReference type="CDD" id="cd06354">
    <property type="entry name" value="PBP1_PrnA-like"/>
    <property type="match status" value="1"/>
</dbReference>
<evidence type="ECO:0000256" key="6">
    <source>
        <dbReference type="ARBA" id="ARBA00023288"/>
    </source>
</evidence>
<evidence type="ECO:0000256" key="1">
    <source>
        <dbReference type="ARBA" id="ARBA00004193"/>
    </source>
</evidence>
<dbReference type="Proteomes" id="UP001060261">
    <property type="component" value="Chromosome"/>
</dbReference>
<evidence type="ECO:0000256" key="5">
    <source>
        <dbReference type="ARBA" id="ARBA00023136"/>
    </source>
</evidence>
<dbReference type="PANTHER" id="PTHR34296:SF2">
    <property type="entry name" value="ABC TRANSPORTER GUANOSINE-BINDING PROTEIN NUPN"/>
    <property type="match status" value="1"/>
</dbReference>
<evidence type="ECO:0000256" key="3">
    <source>
        <dbReference type="ARBA" id="ARBA00022475"/>
    </source>
</evidence>
<gene>
    <name evidence="9" type="ORF">N0D28_06865</name>
</gene>
<feature type="signal peptide" evidence="7">
    <location>
        <begin position="1"/>
        <end position="23"/>
    </location>
</feature>
<dbReference type="InterPro" id="IPR003760">
    <property type="entry name" value="PnrA-like"/>
</dbReference>
<evidence type="ECO:0000256" key="7">
    <source>
        <dbReference type="SAM" id="SignalP"/>
    </source>
</evidence>
<keyword evidence="5" id="KW-0472">Membrane</keyword>
<dbReference type="PANTHER" id="PTHR34296">
    <property type="entry name" value="TRANSCRIPTIONAL ACTIVATOR PROTEIN MED"/>
    <property type="match status" value="1"/>
</dbReference>
<feature type="domain" description="ABC transporter substrate-binding protein PnrA-like" evidence="8">
    <location>
        <begin position="54"/>
        <end position="253"/>
    </location>
</feature>
<keyword evidence="10" id="KW-1185">Reference proteome</keyword>
<dbReference type="Gene3D" id="3.40.50.2300">
    <property type="match status" value="2"/>
</dbReference>
<keyword evidence="6" id="KW-0449">Lipoprotein</keyword>
<name>A0ABY5YJS3_9DEIO</name>
<evidence type="ECO:0000259" key="8">
    <source>
        <dbReference type="Pfam" id="PF02608"/>
    </source>
</evidence>
<dbReference type="SUPFAM" id="SSF53822">
    <property type="entry name" value="Periplasmic binding protein-like I"/>
    <property type="match status" value="1"/>
</dbReference>
<dbReference type="Pfam" id="PF02608">
    <property type="entry name" value="Bmp"/>
    <property type="match status" value="1"/>
</dbReference>
<keyword evidence="4 7" id="KW-0732">Signal</keyword>
<protein>
    <submittedName>
        <fullName evidence="9">BMP family ABC transporter substrate-binding protein</fullName>
    </submittedName>
</protein>
<reference evidence="9" key="1">
    <citation type="submission" date="2022-09" db="EMBL/GenBank/DDBJ databases">
        <title>genome sequence of Deinococcus rubellus.</title>
        <authorList>
            <person name="Srinivasan S."/>
        </authorList>
    </citation>
    <scope>NUCLEOTIDE SEQUENCE</scope>
    <source>
        <strain evidence="9">Ant6</strain>
    </source>
</reference>
<dbReference type="EMBL" id="CP104213">
    <property type="protein sequence ID" value="UWX65369.1"/>
    <property type="molecule type" value="Genomic_DNA"/>
</dbReference>
<dbReference type="InterPro" id="IPR028082">
    <property type="entry name" value="Peripla_BP_I"/>
</dbReference>